<evidence type="ECO:0000313" key="1">
    <source>
        <dbReference type="EMBL" id="PCG10657.1"/>
    </source>
</evidence>
<dbReference type="InterPro" id="IPR007838">
    <property type="entry name" value="Cell_div_ZapA-like"/>
</dbReference>
<dbReference type="SUPFAM" id="SSF102829">
    <property type="entry name" value="Cell division protein ZapA-like"/>
    <property type="match status" value="1"/>
</dbReference>
<reference evidence="1 2" key="1">
    <citation type="submission" date="2017-09" db="EMBL/GenBank/DDBJ databases">
        <title>Sphingomonas ginsenosidimutans KACC 14949, whole genome shotgun sequence.</title>
        <authorList>
            <person name="Feng G."/>
            <person name="Zhu H."/>
        </authorList>
    </citation>
    <scope>NUCLEOTIDE SEQUENCE [LARGE SCALE GENOMIC DNA]</scope>
    <source>
        <strain evidence="1 2">KACC 14949</strain>
    </source>
</reference>
<dbReference type="Pfam" id="PF05164">
    <property type="entry name" value="ZapA"/>
    <property type="match status" value="1"/>
</dbReference>
<dbReference type="GO" id="GO:0051301">
    <property type="term" value="P:cell division"/>
    <property type="evidence" value="ECO:0007669"/>
    <property type="project" value="UniProtKB-KW"/>
</dbReference>
<protein>
    <submittedName>
        <fullName evidence="1">Cell division protein ZapA</fullName>
    </submittedName>
</protein>
<organism evidence="1 2">
    <name type="scientific">Sphingomonas ginsenosidimutans</name>
    <dbReference type="NCBI Taxonomy" id="862134"/>
    <lineage>
        <taxon>Bacteria</taxon>
        <taxon>Pseudomonadati</taxon>
        <taxon>Pseudomonadota</taxon>
        <taxon>Alphaproteobacteria</taxon>
        <taxon>Sphingomonadales</taxon>
        <taxon>Sphingomonadaceae</taxon>
        <taxon>Sphingomonas</taxon>
    </lineage>
</organism>
<gene>
    <name evidence="1" type="ORF">COA17_04520</name>
</gene>
<comment type="caution">
    <text evidence="1">The sequence shown here is derived from an EMBL/GenBank/DDBJ whole genome shotgun (WGS) entry which is preliminary data.</text>
</comment>
<keyword evidence="2" id="KW-1185">Reference proteome</keyword>
<accession>A0A2A4I428</accession>
<dbReference type="AlphaFoldDB" id="A0A2A4I428"/>
<dbReference type="RefSeq" id="WP_066489136.1">
    <property type="nucleotide sequence ID" value="NZ_JAIEOT010000034.1"/>
</dbReference>
<evidence type="ECO:0000313" key="2">
    <source>
        <dbReference type="Proteomes" id="UP000218784"/>
    </source>
</evidence>
<sequence length="101" mass="10736">MAIVTLRIGDTTHDVGCRDGGEDRLHQAAAIIEEHWADARRAAGAGGANRAFLLAALMVADQLIDERQKPPPETPEAAALDRLTRRLESLADALENAAPSA</sequence>
<dbReference type="Proteomes" id="UP000218784">
    <property type="component" value="Unassembled WGS sequence"/>
</dbReference>
<dbReference type="InterPro" id="IPR036192">
    <property type="entry name" value="Cell_div_ZapA-like_sf"/>
</dbReference>
<name>A0A2A4I428_9SPHN</name>
<proteinExistence type="predicted"/>
<keyword evidence="1" id="KW-0131">Cell cycle</keyword>
<keyword evidence="1" id="KW-0132">Cell division</keyword>
<dbReference type="EMBL" id="NWVD01000001">
    <property type="protein sequence ID" value="PCG10657.1"/>
    <property type="molecule type" value="Genomic_DNA"/>
</dbReference>